<dbReference type="WBParaSite" id="OFLC_0000708501-mRNA-1">
    <property type="protein sequence ID" value="OFLC_0000708501-mRNA-1"/>
    <property type="gene ID" value="OFLC_0000708501"/>
</dbReference>
<reference evidence="4" key="1">
    <citation type="submission" date="2016-06" db="UniProtKB">
        <authorList>
            <consortium name="WormBaseParasite"/>
        </authorList>
    </citation>
    <scope>IDENTIFICATION</scope>
</reference>
<dbReference type="Proteomes" id="UP000267606">
    <property type="component" value="Unassembled WGS sequence"/>
</dbReference>
<dbReference type="AlphaFoldDB" id="A0A183HHX4"/>
<accession>A0A183HHX4</accession>
<evidence type="ECO:0000313" key="4">
    <source>
        <dbReference type="WBParaSite" id="OFLC_0000708501-mRNA-1"/>
    </source>
</evidence>
<reference evidence="2 3" key="2">
    <citation type="submission" date="2018-11" db="EMBL/GenBank/DDBJ databases">
        <authorList>
            <consortium name="Pathogen Informatics"/>
        </authorList>
    </citation>
    <scope>NUCLEOTIDE SEQUENCE [LARGE SCALE GENOMIC DNA]</scope>
</reference>
<sequence>MRLEWTVLLLLLVLPIMIADIDASVGNENPAITVDKQYLPRSHRFKRVYDIYIDTWGFDFVGAVTDVNVMDEGDDFMKFYEIAINS</sequence>
<keyword evidence="3" id="KW-1185">Reference proteome</keyword>
<organism evidence="4">
    <name type="scientific">Onchocerca flexuosa</name>
    <dbReference type="NCBI Taxonomy" id="387005"/>
    <lineage>
        <taxon>Eukaryota</taxon>
        <taxon>Metazoa</taxon>
        <taxon>Ecdysozoa</taxon>
        <taxon>Nematoda</taxon>
        <taxon>Chromadorea</taxon>
        <taxon>Rhabditida</taxon>
        <taxon>Spirurina</taxon>
        <taxon>Spiruromorpha</taxon>
        <taxon>Filarioidea</taxon>
        <taxon>Onchocercidae</taxon>
        <taxon>Onchocerca</taxon>
    </lineage>
</organism>
<gene>
    <name evidence="2" type="ORF">OFLC_LOCUS7088</name>
</gene>
<evidence type="ECO:0000313" key="2">
    <source>
        <dbReference type="EMBL" id="VDO49263.1"/>
    </source>
</evidence>
<proteinExistence type="predicted"/>
<name>A0A183HHX4_9BILA</name>
<feature type="chain" id="PRO_5044552547" evidence="1">
    <location>
        <begin position="24"/>
        <end position="86"/>
    </location>
</feature>
<evidence type="ECO:0000313" key="3">
    <source>
        <dbReference type="Proteomes" id="UP000267606"/>
    </source>
</evidence>
<dbReference type="EMBL" id="UZAJ01007154">
    <property type="protein sequence ID" value="VDO49263.1"/>
    <property type="molecule type" value="Genomic_DNA"/>
</dbReference>
<keyword evidence="1" id="KW-0732">Signal</keyword>
<evidence type="ECO:0000256" key="1">
    <source>
        <dbReference type="SAM" id="SignalP"/>
    </source>
</evidence>
<feature type="signal peptide" evidence="1">
    <location>
        <begin position="1"/>
        <end position="23"/>
    </location>
</feature>
<protein>
    <submittedName>
        <fullName evidence="2 4">Uncharacterized protein</fullName>
    </submittedName>
</protein>